<dbReference type="InterPro" id="IPR044278">
    <property type="entry name" value="BHLH95-like"/>
</dbReference>
<evidence type="ECO:0000313" key="2">
    <source>
        <dbReference type="EMBL" id="PKI33524.1"/>
    </source>
</evidence>
<organism evidence="2 3">
    <name type="scientific">Punica granatum</name>
    <name type="common">Pomegranate</name>
    <dbReference type="NCBI Taxonomy" id="22663"/>
    <lineage>
        <taxon>Eukaryota</taxon>
        <taxon>Viridiplantae</taxon>
        <taxon>Streptophyta</taxon>
        <taxon>Embryophyta</taxon>
        <taxon>Tracheophyta</taxon>
        <taxon>Spermatophyta</taxon>
        <taxon>Magnoliopsida</taxon>
        <taxon>eudicotyledons</taxon>
        <taxon>Gunneridae</taxon>
        <taxon>Pentapetalae</taxon>
        <taxon>rosids</taxon>
        <taxon>malvids</taxon>
        <taxon>Myrtales</taxon>
        <taxon>Lythraceae</taxon>
        <taxon>Punica</taxon>
    </lineage>
</organism>
<sequence>MSKSASRTADRFTLLATCPKGHSPIMDLSGENEVSMLGNDAHGLVNYDSLGDVVGEYDGTLLNNQQPIQYAMKGFQGSGFNNRCAVDQSDHVMASGPQGWPINMQPIQYAMKGFQGSGFNNRCAVDQSDHVMASGPQGWPINMQPIQYAMKGFQGSGFNNRCAVDQSDHVMASGPQGWPINMQPIQYAMKGFQGSGFNNRCAVDQSDHVMASDPQGWPINMQFDNNPTPDSFHNAKRIRALEQAIEEINTQMRVRVEDISTGTTSFNNCGPSAAPVNNPHMLPSGHQYQEPLPYSNILTYPNNMAGSSGKTSKLNPDPPTPTANSNRGVIHIQTWTSSKIYLQVGDGVAYIGICTLIKSGLLPAICAVLEINDIALLSVKSSSQGSWKTFFLKVQTSGPTLEQMQNGVTAVQLYKEAADEIALIV</sequence>
<feature type="compositionally biased region" description="Polar residues" evidence="1">
    <location>
        <begin position="305"/>
        <end position="314"/>
    </location>
</feature>
<gene>
    <name evidence="2" type="ORF">CRG98_046080</name>
</gene>
<protein>
    <submittedName>
        <fullName evidence="2">Uncharacterized protein</fullName>
    </submittedName>
</protein>
<dbReference type="EMBL" id="PGOL01006560">
    <property type="protein sequence ID" value="PKI33524.1"/>
    <property type="molecule type" value="Genomic_DNA"/>
</dbReference>
<dbReference type="Proteomes" id="UP000233551">
    <property type="component" value="Unassembled WGS sequence"/>
</dbReference>
<name>A0A2I0HP62_PUNGR</name>
<dbReference type="GO" id="GO:0009960">
    <property type="term" value="P:endosperm development"/>
    <property type="evidence" value="ECO:0007669"/>
    <property type="project" value="InterPro"/>
</dbReference>
<dbReference type="PANTHER" id="PTHR46772:SF6">
    <property type="entry name" value="BHLH DOMAIN-CONTAINING PROTEIN"/>
    <property type="match status" value="1"/>
</dbReference>
<dbReference type="GO" id="GO:0003700">
    <property type="term" value="F:DNA-binding transcription factor activity"/>
    <property type="evidence" value="ECO:0007669"/>
    <property type="project" value="InterPro"/>
</dbReference>
<proteinExistence type="predicted"/>
<evidence type="ECO:0000313" key="3">
    <source>
        <dbReference type="Proteomes" id="UP000233551"/>
    </source>
</evidence>
<keyword evidence="3" id="KW-1185">Reference proteome</keyword>
<reference evidence="2 3" key="1">
    <citation type="submission" date="2017-11" db="EMBL/GenBank/DDBJ databases">
        <title>De-novo sequencing of pomegranate (Punica granatum L.) genome.</title>
        <authorList>
            <person name="Akparov Z."/>
            <person name="Amiraslanov A."/>
            <person name="Hajiyeva S."/>
            <person name="Abbasov M."/>
            <person name="Kaur K."/>
            <person name="Hamwieh A."/>
            <person name="Solovyev V."/>
            <person name="Salamov A."/>
            <person name="Braich B."/>
            <person name="Kosarev P."/>
            <person name="Mahmoud A."/>
            <person name="Hajiyev E."/>
            <person name="Babayeva S."/>
            <person name="Izzatullayeva V."/>
            <person name="Mammadov A."/>
            <person name="Mammadov A."/>
            <person name="Sharifova S."/>
            <person name="Ojaghi J."/>
            <person name="Eynullazada K."/>
            <person name="Bayramov B."/>
            <person name="Abdulazimova A."/>
            <person name="Shahmuradov I."/>
        </authorList>
    </citation>
    <scope>NUCLEOTIDE SEQUENCE [LARGE SCALE GENOMIC DNA]</scope>
    <source>
        <strain evidence="3">cv. AG2017</strain>
        <tissue evidence="2">Leaf</tissue>
    </source>
</reference>
<comment type="caution">
    <text evidence="2">The sequence shown here is derived from an EMBL/GenBank/DDBJ whole genome shotgun (WGS) entry which is preliminary data.</text>
</comment>
<evidence type="ECO:0000256" key="1">
    <source>
        <dbReference type="SAM" id="MobiDB-lite"/>
    </source>
</evidence>
<dbReference type="AlphaFoldDB" id="A0A2I0HP62"/>
<dbReference type="PANTHER" id="PTHR46772">
    <property type="entry name" value="BHLH DOMAIN-CONTAINING PROTEIN"/>
    <property type="match status" value="1"/>
</dbReference>
<accession>A0A2I0HP62</accession>
<feature type="region of interest" description="Disordered" evidence="1">
    <location>
        <begin position="305"/>
        <end position="326"/>
    </location>
</feature>